<dbReference type="Gene3D" id="1.20.5.3310">
    <property type="match status" value="1"/>
</dbReference>
<evidence type="ECO:0000256" key="7">
    <source>
        <dbReference type="ARBA" id="ARBA00023136"/>
    </source>
</evidence>
<comment type="subcellular location">
    <subcellularLocation>
        <location evidence="1">Membrane</location>
        <topology evidence="1">Single-pass membrane protein</topology>
    </subcellularLocation>
</comment>
<proteinExistence type="predicted"/>
<evidence type="ECO:0000256" key="6">
    <source>
        <dbReference type="ARBA" id="ARBA00023010"/>
    </source>
</evidence>
<keyword evidence="3 8" id="KW-0812">Transmembrane</keyword>
<gene>
    <name evidence="9" type="ORF">V8247_03465</name>
</gene>
<dbReference type="InterPro" id="IPR003369">
    <property type="entry name" value="TatA/B/E"/>
</dbReference>
<dbReference type="Pfam" id="PF02416">
    <property type="entry name" value="TatA_B_E"/>
    <property type="match status" value="1"/>
</dbReference>
<keyword evidence="7 8" id="KW-0472">Membrane</keyword>
<keyword evidence="5 8" id="KW-1133">Transmembrane helix</keyword>
<evidence type="ECO:0000313" key="9">
    <source>
        <dbReference type="EMBL" id="WWX26035.1"/>
    </source>
</evidence>
<keyword evidence="4" id="KW-0653">Protein transport</keyword>
<evidence type="ECO:0000256" key="8">
    <source>
        <dbReference type="SAM" id="Phobius"/>
    </source>
</evidence>
<protein>
    <submittedName>
        <fullName evidence="9">Twin-arginine translocase TatA/TatE family subunit</fullName>
    </submittedName>
</protein>
<dbReference type="EMBL" id="CP146612">
    <property type="protein sequence ID" value="WWX26035.1"/>
    <property type="molecule type" value="Genomic_DNA"/>
</dbReference>
<organism evidence="9 10">
    <name type="scientific">Candidatus Dehalogenimonas loeffleri</name>
    <dbReference type="NCBI Taxonomy" id="3127115"/>
    <lineage>
        <taxon>Bacteria</taxon>
        <taxon>Bacillati</taxon>
        <taxon>Chloroflexota</taxon>
        <taxon>Dehalococcoidia</taxon>
        <taxon>Dehalococcoidales</taxon>
        <taxon>Dehalococcoidaceae</taxon>
        <taxon>Dehalogenimonas</taxon>
    </lineage>
</organism>
<name>A0ABZ2J548_9CHLR</name>
<sequence length="76" mass="8116">MRFGVLEIILVVVIILLITGAAFVPAVSKNLGKGVRQLRQALGGKENDDSPKVITKLEDGEAAQEINRRAKGKSSS</sequence>
<evidence type="ECO:0000256" key="3">
    <source>
        <dbReference type="ARBA" id="ARBA00022692"/>
    </source>
</evidence>
<evidence type="ECO:0000256" key="4">
    <source>
        <dbReference type="ARBA" id="ARBA00022927"/>
    </source>
</evidence>
<reference evidence="9 10" key="1">
    <citation type="submission" date="2024-03" db="EMBL/GenBank/DDBJ databases">
        <title>A Dehalogenimonas Isolated from Estuarine Sediments Dihaloeliminates Chlorinated Alkanes.</title>
        <authorList>
            <person name="Yang Y."/>
            <person name="Wang H."/>
        </authorList>
    </citation>
    <scope>NUCLEOTIDE SEQUENCE [LARGE SCALE GENOMIC DNA]</scope>
    <source>
        <strain evidence="9 10">W</strain>
    </source>
</reference>
<dbReference type="Proteomes" id="UP001375370">
    <property type="component" value="Chromosome"/>
</dbReference>
<dbReference type="RefSeq" id="WP_338738796.1">
    <property type="nucleotide sequence ID" value="NZ_CP146612.1"/>
</dbReference>
<keyword evidence="10" id="KW-1185">Reference proteome</keyword>
<evidence type="ECO:0000256" key="2">
    <source>
        <dbReference type="ARBA" id="ARBA00022448"/>
    </source>
</evidence>
<evidence type="ECO:0000313" key="10">
    <source>
        <dbReference type="Proteomes" id="UP001375370"/>
    </source>
</evidence>
<evidence type="ECO:0000256" key="5">
    <source>
        <dbReference type="ARBA" id="ARBA00022989"/>
    </source>
</evidence>
<keyword evidence="2" id="KW-0813">Transport</keyword>
<keyword evidence="6" id="KW-0811">Translocation</keyword>
<feature type="transmembrane region" description="Helical" evidence="8">
    <location>
        <begin position="6"/>
        <end position="27"/>
    </location>
</feature>
<accession>A0ABZ2J548</accession>
<evidence type="ECO:0000256" key="1">
    <source>
        <dbReference type="ARBA" id="ARBA00004167"/>
    </source>
</evidence>